<organism evidence="3 4">
    <name type="scientific">Ancylostoma duodenale</name>
    <dbReference type="NCBI Taxonomy" id="51022"/>
    <lineage>
        <taxon>Eukaryota</taxon>
        <taxon>Metazoa</taxon>
        <taxon>Ecdysozoa</taxon>
        <taxon>Nematoda</taxon>
        <taxon>Chromadorea</taxon>
        <taxon>Rhabditida</taxon>
        <taxon>Rhabditina</taxon>
        <taxon>Rhabditomorpha</taxon>
        <taxon>Strongyloidea</taxon>
        <taxon>Ancylostomatidae</taxon>
        <taxon>Ancylostomatinae</taxon>
        <taxon>Ancylostoma</taxon>
    </lineage>
</organism>
<sequence>MYFRVAVIAVVLAVMCWPSESEKIHTIAKSKPRPFLNGLSADVKAKFWAVAKDKKLTVKQLRKKQLELAKKNGFEDKLKKFYKATEKEGKKLDEQRIAILKKLPGLYKKYMDIADDSKTMDNILKQRKALVAKNKKAFSAIRALMSS</sequence>
<dbReference type="OrthoDB" id="5854368at2759"/>
<name>A0A0C2F3I5_9BILA</name>
<feature type="signal peptide" evidence="1">
    <location>
        <begin position="1"/>
        <end position="21"/>
    </location>
</feature>
<accession>A0A0C2F3I5</accession>
<protein>
    <recommendedName>
        <fullName evidence="2">SXP/RAL-2 family protein Ani s 5-like cation-binding domain-containing protein</fullName>
    </recommendedName>
</protein>
<keyword evidence="4" id="KW-1185">Reference proteome</keyword>
<feature type="domain" description="SXP/RAL-2 family protein Ani s 5-like cation-binding" evidence="2">
    <location>
        <begin position="44"/>
        <end position="145"/>
    </location>
</feature>
<evidence type="ECO:0000259" key="2">
    <source>
        <dbReference type="Pfam" id="PF02520"/>
    </source>
</evidence>
<dbReference type="Pfam" id="PF02520">
    <property type="entry name" value="ANIS5_cation-bd"/>
    <property type="match status" value="1"/>
</dbReference>
<proteinExistence type="predicted"/>
<reference evidence="3 4" key="1">
    <citation type="submission" date="2013-12" db="EMBL/GenBank/DDBJ databases">
        <title>Draft genome of the parsitic nematode Ancylostoma duodenale.</title>
        <authorList>
            <person name="Mitreva M."/>
        </authorList>
    </citation>
    <scope>NUCLEOTIDE SEQUENCE [LARGE SCALE GENOMIC DNA]</scope>
    <source>
        <strain evidence="3 4">Zhejiang</strain>
    </source>
</reference>
<dbReference type="InterPro" id="IPR003677">
    <property type="entry name" value="ANIS5_cation-bd"/>
</dbReference>
<evidence type="ECO:0000313" key="3">
    <source>
        <dbReference type="EMBL" id="KIH43095.1"/>
    </source>
</evidence>
<dbReference type="EMBL" id="KN789145">
    <property type="protein sequence ID" value="KIH43095.1"/>
    <property type="molecule type" value="Genomic_DNA"/>
</dbReference>
<evidence type="ECO:0000256" key="1">
    <source>
        <dbReference type="SAM" id="SignalP"/>
    </source>
</evidence>
<feature type="chain" id="PRO_5002148313" description="SXP/RAL-2 family protein Ani s 5-like cation-binding domain-containing protein" evidence="1">
    <location>
        <begin position="22"/>
        <end position="147"/>
    </location>
</feature>
<dbReference type="AlphaFoldDB" id="A0A0C2F3I5"/>
<keyword evidence="1" id="KW-0732">Signal</keyword>
<dbReference type="Proteomes" id="UP000054047">
    <property type="component" value="Unassembled WGS sequence"/>
</dbReference>
<evidence type="ECO:0000313" key="4">
    <source>
        <dbReference type="Proteomes" id="UP000054047"/>
    </source>
</evidence>
<gene>
    <name evidence="3" type="ORF">ANCDUO_26907</name>
</gene>